<proteinExistence type="inferred from homology"/>
<comment type="similarity">
    <text evidence="1">Belongs to the glycosyl hydrolase 13 family.</text>
</comment>
<dbReference type="Gene3D" id="3.90.400.10">
    <property type="entry name" value="Oligo-1,6-glucosidase, Domain 2"/>
    <property type="match status" value="1"/>
</dbReference>
<feature type="domain" description="Glycosyl hydrolase family 13 catalytic" evidence="2">
    <location>
        <begin position="21"/>
        <end position="420"/>
    </location>
</feature>
<dbReference type="PANTHER" id="PTHR10357:SF179">
    <property type="entry name" value="NEUTRAL AND BASIC AMINO ACID TRANSPORT PROTEIN RBAT"/>
    <property type="match status" value="1"/>
</dbReference>
<dbReference type="EMBL" id="BSRX01000001">
    <property type="protein sequence ID" value="GLW52112.1"/>
    <property type="molecule type" value="Genomic_DNA"/>
</dbReference>
<comment type="caution">
    <text evidence="3">The sequence shown here is derived from an EMBL/GenBank/DDBJ whole genome shotgun (WGS) entry which is preliminary data.</text>
</comment>
<evidence type="ECO:0000313" key="3">
    <source>
        <dbReference type="EMBL" id="GLW52112.1"/>
    </source>
</evidence>
<dbReference type="AlphaFoldDB" id="A0A9W6PBW0"/>
<dbReference type="CDD" id="cd11332">
    <property type="entry name" value="AmyAc_OligoGlu_TS"/>
    <property type="match status" value="1"/>
</dbReference>
<dbReference type="Proteomes" id="UP001165143">
    <property type="component" value="Unassembled WGS sequence"/>
</dbReference>
<gene>
    <name evidence="3" type="primary">malZ</name>
    <name evidence="3" type="ORF">Kpho01_01230</name>
</gene>
<dbReference type="InterPro" id="IPR006047">
    <property type="entry name" value="GH13_cat_dom"/>
</dbReference>
<name>A0A9W6PBW0_9ACTN</name>
<dbReference type="GO" id="GO:0004556">
    <property type="term" value="F:alpha-amylase activity"/>
    <property type="evidence" value="ECO:0007669"/>
    <property type="project" value="TreeGrafter"/>
</dbReference>
<accession>A0A9W6PBW0</accession>
<dbReference type="InterPro" id="IPR017853">
    <property type="entry name" value="GH"/>
</dbReference>
<dbReference type="OrthoDB" id="3203135at2"/>
<evidence type="ECO:0000259" key="2">
    <source>
        <dbReference type="SMART" id="SM00642"/>
    </source>
</evidence>
<sequence>MNTPTARPAAQPWWRTAAIYQVYVRSFADGNGDGVGDLAGVRSRLPYLRDLGVDALWFNPWYRSPMADGGYDVADYRDIDPLFGTLAEAQDLIAEAHQHGLRVIVDLVPNHCSDQHPWFREALAAGPGSAERERFWFAPGRGADGQLPPNDWQSYFGGPAWTRTTGPDGTPGDWYLHLFAPEQPDLNWEHPEVRTEFESVLRFWLDRGVDGFRIDVAHGLAKKPGLPDVGPDPDVTDLPYQDVDAVHEVYRSWRKITDGYSGDRVFVGEVWLPTPEQFARYLRPDELHSAFNFEFLCCAWEFDAVKDVVDGTLAAHAEVGAPPTWVLSNHDTIRHTTRYGREDTSFDMGNKRLGAPTDRELGLRRARAAALLTMALPGGVYVYQGDELALSEVESIPDELIQDPTFVRSGGTDRGRDGCRVPLPWSGPETPYGFSPDGATAPWLPQPADWADQSAAAQTADPHSVLTLYRTALRLRRDRLAALPEHLSWLPTAPGVLAFTRDGSFACAVNFTADPQPLPPGSTVLLTSAPLDGGLLPPDACAWLDLPAGRS</sequence>
<reference evidence="3" key="1">
    <citation type="submission" date="2023-02" db="EMBL/GenBank/DDBJ databases">
        <title>Kitasatospora phosalacinea NBRC 14362.</title>
        <authorList>
            <person name="Ichikawa N."/>
            <person name="Sato H."/>
            <person name="Tonouchi N."/>
        </authorList>
    </citation>
    <scope>NUCLEOTIDE SEQUENCE</scope>
    <source>
        <strain evidence="3">NBRC 14362</strain>
    </source>
</reference>
<organism evidence="3 4">
    <name type="scientific">Kitasatospora phosalacinea</name>
    <dbReference type="NCBI Taxonomy" id="2065"/>
    <lineage>
        <taxon>Bacteria</taxon>
        <taxon>Bacillati</taxon>
        <taxon>Actinomycetota</taxon>
        <taxon>Actinomycetes</taxon>
        <taxon>Kitasatosporales</taxon>
        <taxon>Streptomycetaceae</taxon>
        <taxon>Kitasatospora</taxon>
    </lineage>
</organism>
<evidence type="ECO:0000256" key="1">
    <source>
        <dbReference type="ARBA" id="ARBA00008061"/>
    </source>
</evidence>
<dbReference type="InterPro" id="IPR045857">
    <property type="entry name" value="O16G_dom_2"/>
</dbReference>
<dbReference type="Gene3D" id="3.20.20.80">
    <property type="entry name" value="Glycosidases"/>
    <property type="match status" value="1"/>
</dbReference>
<protein>
    <submittedName>
        <fullName evidence="3">Alpha-glucosidase</fullName>
    </submittedName>
</protein>
<dbReference type="PANTHER" id="PTHR10357">
    <property type="entry name" value="ALPHA-AMYLASE FAMILY MEMBER"/>
    <property type="match status" value="1"/>
</dbReference>
<dbReference type="SMART" id="SM00642">
    <property type="entry name" value="Aamy"/>
    <property type="match status" value="1"/>
</dbReference>
<dbReference type="GO" id="GO:0009313">
    <property type="term" value="P:oligosaccharide catabolic process"/>
    <property type="evidence" value="ECO:0007669"/>
    <property type="project" value="TreeGrafter"/>
</dbReference>
<dbReference type="RefSeq" id="WP_033257250.1">
    <property type="nucleotide sequence ID" value="NZ_BSRX01000001.1"/>
</dbReference>
<evidence type="ECO:0000313" key="4">
    <source>
        <dbReference type="Proteomes" id="UP001165143"/>
    </source>
</evidence>
<dbReference type="Pfam" id="PF00128">
    <property type="entry name" value="Alpha-amylase"/>
    <property type="match status" value="1"/>
</dbReference>
<dbReference type="SUPFAM" id="SSF51445">
    <property type="entry name" value="(Trans)glycosidases"/>
    <property type="match status" value="1"/>
</dbReference>